<dbReference type="InterPro" id="IPR014710">
    <property type="entry name" value="RmlC-like_jellyroll"/>
</dbReference>
<dbReference type="Gene3D" id="2.60.120.10">
    <property type="entry name" value="Jelly Rolls"/>
    <property type="match status" value="1"/>
</dbReference>
<dbReference type="InterPro" id="IPR051610">
    <property type="entry name" value="GPI/OXD"/>
</dbReference>
<dbReference type="Pfam" id="PF07883">
    <property type="entry name" value="Cupin_2"/>
    <property type="match status" value="1"/>
</dbReference>
<organism evidence="3 4">
    <name type="scientific">Cladophialophora immunda</name>
    <dbReference type="NCBI Taxonomy" id="569365"/>
    <lineage>
        <taxon>Eukaryota</taxon>
        <taxon>Fungi</taxon>
        <taxon>Dikarya</taxon>
        <taxon>Ascomycota</taxon>
        <taxon>Pezizomycotina</taxon>
        <taxon>Eurotiomycetes</taxon>
        <taxon>Chaetothyriomycetidae</taxon>
        <taxon>Chaetothyriales</taxon>
        <taxon>Herpotrichiellaceae</taxon>
        <taxon>Cladophialophora</taxon>
    </lineage>
</organism>
<dbReference type="OrthoDB" id="445803at2759"/>
<keyword evidence="4" id="KW-1185">Reference proteome</keyword>
<dbReference type="SUPFAM" id="SSF51182">
    <property type="entry name" value="RmlC-like cupins"/>
    <property type="match status" value="1"/>
</dbReference>
<dbReference type="AlphaFoldDB" id="A0A0D2DJ31"/>
<evidence type="ECO:0000313" key="3">
    <source>
        <dbReference type="EMBL" id="KIW35719.1"/>
    </source>
</evidence>
<dbReference type="GO" id="GO:0046872">
    <property type="term" value="F:metal ion binding"/>
    <property type="evidence" value="ECO:0007669"/>
    <property type="project" value="UniProtKB-KW"/>
</dbReference>
<dbReference type="RefSeq" id="XP_016255935.1">
    <property type="nucleotide sequence ID" value="XM_016389007.1"/>
</dbReference>
<dbReference type="PANTHER" id="PTHR35848">
    <property type="entry name" value="OXALATE-BINDING PROTEIN"/>
    <property type="match status" value="1"/>
</dbReference>
<gene>
    <name evidence="3" type="ORF">PV07_02401</name>
</gene>
<dbReference type="EMBL" id="KN847040">
    <property type="protein sequence ID" value="KIW35719.1"/>
    <property type="molecule type" value="Genomic_DNA"/>
</dbReference>
<dbReference type="HOGENOM" id="CLU_122927_1_0_1"/>
<evidence type="ECO:0000259" key="2">
    <source>
        <dbReference type="Pfam" id="PF07883"/>
    </source>
</evidence>
<feature type="domain" description="Cupin type-2" evidence="2">
    <location>
        <begin position="75"/>
        <end position="130"/>
    </location>
</feature>
<proteinExistence type="predicted"/>
<evidence type="ECO:0000256" key="1">
    <source>
        <dbReference type="ARBA" id="ARBA00022723"/>
    </source>
</evidence>
<reference evidence="3 4" key="1">
    <citation type="submission" date="2015-01" db="EMBL/GenBank/DDBJ databases">
        <title>The Genome Sequence of Cladophialophora immunda CBS83496.</title>
        <authorList>
            <consortium name="The Broad Institute Genomics Platform"/>
            <person name="Cuomo C."/>
            <person name="de Hoog S."/>
            <person name="Gorbushina A."/>
            <person name="Stielow B."/>
            <person name="Teixiera M."/>
            <person name="Abouelleil A."/>
            <person name="Chapman S.B."/>
            <person name="Priest M."/>
            <person name="Young S.K."/>
            <person name="Wortman J."/>
            <person name="Nusbaum C."/>
            <person name="Birren B."/>
        </authorList>
    </citation>
    <scope>NUCLEOTIDE SEQUENCE [LARGE SCALE GENOMIC DNA]</scope>
    <source>
        <strain evidence="3 4">CBS 83496</strain>
    </source>
</reference>
<sequence length="157" mass="17906">MRIIILMEKTRSLHKFFPSSEIDIDSLPVLGFPEPGRIFGGFQNIFANETTPTNELTFGIARFPARTSHQTAFEALHRHKPAEFYHILSGHMVIILEGIRHRVTTGHAIYIPGDAEHGFCNPSTEEDLVFSWGFATDGFSNIEYKWSEKQPDWSKVE</sequence>
<dbReference type="InterPro" id="IPR013096">
    <property type="entry name" value="Cupin_2"/>
</dbReference>
<keyword evidence="1" id="KW-0479">Metal-binding</keyword>
<dbReference type="Proteomes" id="UP000054466">
    <property type="component" value="Unassembled WGS sequence"/>
</dbReference>
<evidence type="ECO:0000313" key="4">
    <source>
        <dbReference type="Proteomes" id="UP000054466"/>
    </source>
</evidence>
<accession>A0A0D2DJ31</accession>
<dbReference type="PANTHER" id="PTHR35848:SF6">
    <property type="entry name" value="CUPIN TYPE-2 DOMAIN-CONTAINING PROTEIN"/>
    <property type="match status" value="1"/>
</dbReference>
<dbReference type="GeneID" id="27341595"/>
<dbReference type="InterPro" id="IPR011051">
    <property type="entry name" value="RmlC_Cupin_sf"/>
</dbReference>
<protein>
    <recommendedName>
        <fullName evidence="2">Cupin type-2 domain-containing protein</fullName>
    </recommendedName>
</protein>
<name>A0A0D2DJ31_9EURO</name>
<dbReference type="VEuPathDB" id="FungiDB:PV07_02401"/>